<feature type="domain" description="DUF6879" evidence="1">
    <location>
        <begin position="10"/>
        <end position="169"/>
    </location>
</feature>
<evidence type="ECO:0000259" key="1">
    <source>
        <dbReference type="Pfam" id="PF21806"/>
    </source>
</evidence>
<dbReference type="EMBL" id="LT607752">
    <property type="protein sequence ID" value="SCG80690.1"/>
    <property type="molecule type" value="Genomic_DNA"/>
</dbReference>
<accession>A0A109IL89</accession>
<dbReference type="AlphaFoldDB" id="A0A109IL89"/>
<protein>
    <recommendedName>
        <fullName evidence="1">DUF6879 domain-containing protein</fullName>
    </recommendedName>
</protein>
<proteinExistence type="predicted"/>
<keyword evidence="3" id="KW-1185">Reference proteome</keyword>
<organism evidence="2 3">
    <name type="scientific">Micromonospora rifamycinica</name>
    <dbReference type="NCBI Taxonomy" id="291594"/>
    <lineage>
        <taxon>Bacteria</taxon>
        <taxon>Bacillati</taxon>
        <taxon>Actinomycetota</taxon>
        <taxon>Actinomycetes</taxon>
        <taxon>Micromonosporales</taxon>
        <taxon>Micromonosporaceae</taxon>
        <taxon>Micromonospora</taxon>
    </lineage>
</organism>
<evidence type="ECO:0000313" key="2">
    <source>
        <dbReference type="EMBL" id="SCG80690.1"/>
    </source>
</evidence>
<dbReference type="InterPro" id="IPR049244">
    <property type="entry name" value="DUF6879"/>
</dbReference>
<gene>
    <name evidence="2" type="ORF">GA0070623_5167</name>
</gene>
<dbReference type="RefSeq" id="WP_067306807.1">
    <property type="nucleotide sequence ID" value="NZ_LRMV01000045.1"/>
</dbReference>
<dbReference type="OrthoDB" id="3821358at2"/>
<reference evidence="3" key="1">
    <citation type="submission" date="2016-06" db="EMBL/GenBank/DDBJ databases">
        <authorList>
            <person name="Varghese N."/>
            <person name="Submissions Spin"/>
        </authorList>
    </citation>
    <scope>NUCLEOTIDE SEQUENCE [LARGE SCALE GENOMIC DNA]</scope>
    <source>
        <strain evidence="3">DSM 44983</strain>
    </source>
</reference>
<sequence length="179" mass="20555">MGSPVTDPTAFRRLFESFQHAAFKLEVRRSYGVPAEDEPFRVFLTGADPGIDWLRPWLDLMRAETARGKRVERVRVVDEPPSDYLRFEMSVTPHNIAAGEDIRYLDRRRATELALPHYDFWLFDSQLVAFLHFTEDDRFVGFSTTEDPAEVLRHCQSRDRAWTRATPFSAPPAPVAAAA</sequence>
<evidence type="ECO:0000313" key="3">
    <source>
        <dbReference type="Proteomes" id="UP000198226"/>
    </source>
</evidence>
<dbReference type="Proteomes" id="UP000198226">
    <property type="component" value="Chromosome I"/>
</dbReference>
<dbReference type="Pfam" id="PF21806">
    <property type="entry name" value="DUF6879"/>
    <property type="match status" value="1"/>
</dbReference>
<name>A0A109IL89_9ACTN</name>